<dbReference type="AlphaFoldDB" id="A0A1Q9F452"/>
<keyword evidence="1" id="KW-0670">Pyruvate</keyword>
<sequence>MNGHAAWFENIGATEFVNADYYLHAGAWFWSSGAGWCFYALATSSIHVEDLEAYSVNINMSSVCKYSGEIVKNLGEFLEVGLKIVLSVGNPATAFSFGQLQFVINKAIRVRPTVLLNYDTLDGEQKGLDDQCMWGYFSPEAFYINEMVEGLGNLGAILGDKCRNGLRLKFLACSRLCNSAA</sequence>
<accession>A0A1Q9F452</accession>
<dbReference type="OrthoDB" id="406409at2759"/>
<keyword evidence="2" id="KW-1185">Reference proteome</keyword>
<evidence type="ECO:0000313" key="2">
    <source>
        <dbReference type="Proteomes" id="UP000186817"/>
    </source>
</evidence>
<gene>
    <name evidence="1" type="primary">ppsA</name>
    <name evidence="1" type="ORF">AK812_SmicGene1483</name>
</gene>
<dbReference type="Proteomes" id="UP000186817">
    <property type="component" value="Unassembled WGS sequence"/>
</dbReference>
<organism evidence="1 2">
    <name type="scientific">Symbiodinium microadriaticum</name>
    <name type="common">Dinoflagellate</name>
    <name type="synonym">Zooxanthella microadriatica</name>
    <dbReference type="NCBI Taxonomy" id="2951"/>
    <lineage>
        <taxon>Eukaryota</taxon>
        <taxon>Sar</taxon>
        <taxon>Alveolata</taxon>
        <taxon>Dinophyceae</taxon>
        <taxon>Suessiales</taxon>
        <taxon>Symbiodiniaceae</taxon>
        <taxon>Symbiodinium</taxon>
    </lineage>
</organism>
<protein>
    <submittedName>
        <fullName evidence="1">Phosphoenolpyruvate synthase</fullName>
    </submittedName>
</protein>
<reference evidence="1 2" key="1">
    <citation type="submission" date="2016-02" db="EMBL/GenBank/DDBJ databases">
        <title>Genome analysis of coral dinoflagellate symbionts highlights evolutionary adaptations to a symbiotic lifestyle.</title>
        <authorList>
            <person name="Aranda M."/>
            <person name="Li Y."/>
            <person name="Liew Y.J."/>
            <person name="Baumgarten S."/>
            <person name="Simakov O."/>
            <person name="Wilson M."/>
            <person name="Piel J."/>
            <person name="Ashoor H."/>
            <person name="Bougouffa S."/>
            <person name="Bajic V.B."/>
            <person name="Ryu T."/>
            <person name="Ravasi T."/>
            <person name="Bayer T."/>
            <person name="Micklem G."/>
            <person name="Kim H."/>
            <person name="Bhak J."/>
            <person name="Lajeunesse T.C."/>
            <person name="Voolstra C.R."/>
        </authorList>
    </citation>
    <scope>NUCLEOTIDE SEQUENCE [LARGE SCALE GENOMIC DNA]</scope>
    <source>
        <strain evidence="1 2">CCMP2467</strain>
    </source>
</reference>
<dbReference type="EMBL" id="LSRX01000016">
    <property type="protein sequence ID" value="OLQ14389.1"/>
    <property type="molecule type" value="Genomic_DNA"/>
</dbReference>
<evidence type="ECO:0000313" key="1">
    <source>
        <dbReference type="EMBL" id="OLQ14389.1"/>
    </source>
</evidence>
<proteinExistence type="predicted"/>
<name>A0A1Q9F452_SYMMI</name>
<comment type="caution">
    <text evidence="1">The sequence shown here is derived from an EMBL/GenBank/DDBJ whole genome shotgun (WGS) entry which is preliminary data.</text>
</comment>